<sequence>MSTEAGIDVQQELEDRIHEFRTSDPPMPVVVVHAEDDADDGAVFSLVKALAEVQREHRSWCAVVDPEVCGEGDGPTARAASLLRDLSGWDRTRTPGRRSALYRRYAFPRLHLIQAIEDAARSEGGEWPRDGDGRQSPEAAETQRKLLKQLAKQRWRPAAVPGSRARLRTGFGLRFVDMGNVLPASVVAGLGALFARSEWYASLAWGLGILLVLILLNHMPGRAPLFLWLRRESKWFLTTTFLSVASREQPTDTSILRPVRSWKAIASRAYDVAGWLLDEREGSRIQLYVLAMLEDLRDGHTRWSWDLRGFKRSRPPLLFLPRISASNGGIELIRAISDVRSRRSELDPLLVLAGVAARDVERLKPRRGTTGAPGPGTARVEGLSRMRVRYRDWAASLRSTQSPSGGSTLPWVLTLPLPSHELRVLRERDRHCVKASNRPTVARVVWALHSLALVACVAAALMGWRALALDREHCSAAFLTANKYTEKKESGRGDQMECIGLATGEVRFADWLSDKQDEKAPGSAGAVPVAWTVAELEKAVRDENEEVEDGSGPFVTVVYAGPLSSDPDGAPSPVKGIEELAGVHVAQKAINDTSSRKLRVLVANGGVDMQHQVTMADKIAAYADTDPSLIGVVGMGRNLRSGKDAVERLAEAGLPVVSGTNSSSELPRKFANWFSLAAPDDWQAEQLSLIAQQLRKHRSEQFALVLARKQPDKGNGTRKEREGRTDAYTQDQATFGRRMLAAKGFTMQVTLEYEVPNGTPQMGDQAATICRGQERKVPTVIYFAGRVEDLRSLMSELSEEKGCDKDMTILTGDDLSKARFAPDRDRVGPNVTLYHVTLAKLSGRGETDFYADTEKAFPETFSGEVDEKNPLLSSGQAALSHDATKALHTAAGKAPHNRAATWVNLRNVSVKSLATGTIDFTEAPLYKEREGHSIALVEVRRKKGSDMYDSQEVCSRSAGDIRPLTLKQCRIPATTSPK</sequence>
<evidence type="ECO:0000313" key="3">
    <source>
        <dbReference type="EMBL" id="MEW2364098.1"/>
    </source>
</evidence>
<dbReference type="RefSeq" id="WP_359779999.1">
    <property type="nucleotide sequence ID" value="NZ_JBEYRR010000007.1"/>
</dbReference>
<keyword evidence="4" id="KW-1185">Reference proteome</keyword>
<accession>A0ABV3LXA6</accession>
<feature type="transmembrane region" description="Helical" evidence="2">
    <location>
        <begin position="444"/>
        <end position="464"/>
    </location>
</feature>
<evidence type="ECO:0000256" key="2">
    <source>
        <dbReference type="SAM" id="Phobius"/>
    </source>
</evidence>
<feature type="transmembrane region" description="Helical" evidence="2">
    <location>
        <begin position="171"/>
        <end position="193"/>
    </location>
</feature>
<keyword evidence="2" id="KW-0812">Transmembrane</keyword>
<organism evidence="3 4">
    <name type="scientific">Streptomyces huasconensis</name>
    <dbReference type="NCBI Taxonomy" id="1854574"/>
    <lineage>
        <taxon>Bacteria</taxon>
        <taxon>Bacillati</taxon>
        <taxon>Actinomycetota</taxon>
        <taxon>Actinomycetes</taxon>
        <taxon>Kitasatosporales</taxon>
        <taxon>Streptomycetaceae</taxon>
        <taxon>Streptomyces</taxon>
    </lineage>
</organism>
<evidence type="ECO:0000256" key="1">
    <source>
        <dbReference type="SAM" id="MobiDB-lite"/>
    </source>
</evidence>
<dbReference type="EMBL" id="JBEYRS010000007">
    <property type="protein sequence ID" value="MEW2364098.1"/>
    <property type="molecule type" value="Genomic_DNA"/>
</dbReference>
<dbReference type="Gene3D" id="3.40.50.2300">
    <property type="match status" value="2"/>
</dbReference>
<dbReference type="SUPFAM" id="SSF53822">
    <property type="entry name" value="Periplasmic binding protein-like I"/>
    <property type="match status" value="1"/>
</dbReference>
<gene>
    <name evidence="3" type="ORF">AB0887_19435</name>
</gene>
<keyword evidence="2" id="KW-0472">Membrane</keyword>
<feature type="transmembrane region" description="Helical" evidence="2">
    <location>
        <begin position="199"/>
        <end position="216"/>
    </location>
</feature>
<feature type="region of interest" description="Disordered" evidence="1">
    <location>
        <begin position="121"/>
        <end position="142"/>
    </location>
</feature>
<dbReference type="InterPro" id="IPR028082">
    <property type="entry name" value="Peripla_BP_I"/>
</dbReference>
<proteinExistence type="predicted"/>
<name>A0ABV3LXA6_9ACTN</name>
<feature type="compositionally biased region" description="Basic and acidic residues" evidence="1">
    <location>
        <begin position="121"/>
        <end position="135"/>
    </location>
</feature>
<reference evidence="3 4" key="1">
    <citation type="submission" date="2024-06" db="EMBL/GenBank/DDBJ databases">
        <title>The Natural Products Discovery Center: Release of the First 8490 Sequenced Strains for Exploring Actinobacteria Biosynthetic Diversity.</title>
        <authorList>
            <person name="Kalkreuter E."/>
            <person name="Kautsar S.A."/>
            <person name="Yang D."/>
            <person name="Bader C.D."/>
            <person name="Teijaro C.N."/>
            <person name="Fluegel L."/>
            <person name="Davis C.M."/>
            <person name="Simpson J.R."/>
            <person name="Lauterbach L."/>
            <person name="Steele A.D."/>
            <person name="Gui C."/>
            <person name="Meng S."/>
            <person name="Li G."/>
            <person name="Viehrig K."/>
            <person name="Ye F."/>
            <person name="Su P."/>
            <person name="Kiefer A.F."/>
            <person name="Nichols A."/>
            <person name="Cepeda A.J."/>
            <person name="Yan W."/>
            <person name="Fan B."/>
            <person name="Jiang Y."/>
            <person name="Adhikari A."/>
            <person name="Zheng C.-J."/>
            <person name="Schuster L."/>
            <person name="Cowan T.M."/>
            <person name="Smanski M.J."/>
            <person name="Chevrette M.G."/>
            <person name="De Carvalho L.P.S."/>
            <person name="Shen B."/>
        </authorList>
    </citation>
    <scope>NUCLEOTIDE SEQUENCE [LARGE SCALE GENOMIC DNA]</scope>
    <source>
        <strain evidence="3 4">NPDC047833</strain>
    </source>
</reference>
<dbReference type="Proteomes" id="UP001553843">
    <property type="component" value="Unassembled WGS sequence"/>
</dbReference>
<comment type="caution">
    <text evidence="3">The sequence shown here is derived from an EMBL/GenBank/DDBJ whole genome shotgun (WGS) entry which is preliminary data.</text>
</comment>
<keyword evidence="2" id="KW-1133">Transmembrane helix</keyword>
<protein>
    <submittedName>
        <fullName evidence="3">ABC transporter substrate-binding protein</fullName>
    </submittedName>
</protein>
<evidence type="ECO:0000313" key="4">
    <source>
        <dbReference type="Proteomes" id="UP001553843"/>
    </source>
</evidence>